<evidence type="ECO:0000256" key="1">
    <source>
        <dbReference type="ARBA" id="ARBA00012552"/>
    </source>
</evidence>
<dbReference type="CDD" id="cd18787">
    <property type="entry name" value="SF2_C_DEAD"/>
    <property type="match status" value="1"/>
</dbReference>
<dbReference type="PANTHER" id="PTHR47959">
    <property type="entry name" value="ATP-DEPENDENT RNA HELICASE RHLE-RELATED"/>
    <property type="match status" value="1"/>
</dbReference>
<feature type="compositionally biased region" description="Low complexity" evidence="7">
    <location>
        <begin position="1000"/>
        <end position="1012"/>
    </location>
</feature>
<feature type="compositionally biased region" description="Acidic residues" evidence="7">
    <location>
        <begin position="1040"/>
        <end position="1065"/>
    </location>
</feature>
<dbReference type="SMART" id="SM00490">
    <property type="entry name" value="HELICc"/>
    <property type="match status" value="1"/>
</dbReference>
<dbReference type="PROSITE" id="PS51192">
    <property type="entry name" value="HELICASE_ATP_BIND_1"/>
    <property type="match status" value="1"/>
</dbReference>
<sequence length="1110" mass="123010">MEGAIAHNLANGQNRTSDVEAGQMKHFSALHLRRQVMRGLAAENFRTPTKIQAAAIPIALTGMDLLVQSKSGTGKTLIYVVTALQMCSLSTQHPEVLVILPTRELALQVHDTFRFLGEKLRSFKVSSFMGGTDVTRDREKLRNCHVAIGTPGRLLQLHEKGVLNMSMVKLLVLDEADQLYVTASLQKTVNALIAVLPLQRQVIACSATFDQNLDEKIAKMMEKPVLISNSERATVLLGIRQFVYELPEQVNNLLEMRLKLEALKKIFAQLNYEQAVLFSNSKMRADSYCSYLNAGKIPCALLSGDLAQENRSKVFEGYRNFSVRTIVATDLIARGVDSHHANLVINLDPPTDHITYLHRIGRAGRFGSKAIAITFISSAKQSENFKKILAKAGTGMSVLQFPTEGPPAKDFNYFEFDAYQFPYYFKTEACEQDNNELNRIIKPKFYEQLAIKIAEENAEQATDGTPVEEMTQEPMEQINEPKVEETAPQAKEEFVKPEVLSPAQVAEEKPTNLQFEILTYPPMDEANNNPLEDTSRAFEVLSLPEEEIPALNEEKPSTSFAAKNKEKQRRTSETQKAAKAPAEPQPCFADNKENRPLNGVETAIESRSGSHQTVMAVDGSPQTSKTISDGTAKRPESQPMAMGEDSTQTSQTPTEASQEPTQSTGCSVETHPGPPVNSINTKTYCLVVPATENSSTTLQPHVLSNTVDDASSIVSDSLECGYASDASYVSHYTESDGQIIWQRFRARQRLLKRRRRSPKAHRWHQKFSTFLRVQPAFRSGRKPGIDSLLPVLAHHQLLTKFENRESIIKRLNAYKTIFKVKNESRWLDALYRTAMEVYYTNYGPAAEQLPPPGLAKLSVHVAHQMDIPAVAAPPAAVVVVEVENEADDEADSSESALSSGDDEIFEETSSPSSGFGESTEESASSGIETSVYDPSGSSNGHDNDDDDEEYYDNEEDYDDEEEEEEEEEEEDDAFSNAGSTDNSFVMRNVRHRPTKRAASDRTASSSSNESNAGRGHISPDRTNANGACSAPKTDESSAAEADESSAAETDESIAAETDESSDPEDRESVQPDVAQINRAKKLWEETFNRQYLIIANHVANHMAQFQDEED</sequence>
<dbReference type="CDD" id="cd17943">
    <property type="entry name" value="DEADc_DDX20"/>
    <property type="match status" value="1"/>
</dbReference>
<feature type="domain" description="Helicase ATP-binding" evidence="8">
    <location>
        <begin position="56"/>
        <end position="227"/>
    </location>
</feature>
<dbReference type="RefSeq" id="XP_002135041.3">
    <property type="nucleotide sequence ID" value="XM_002135005.3"/>
</dbReference>
<dbReference type="InParanoid" id="A0A6I8V0I5"/>
<accession>A0A6I8V0I5</accession>
<evidence type="ECO:0000259" key="10">
    <source>
        <dbReference type="PROSITE" id="PS51195"/>
    </source>
</evidence>
<evidence type="ECO:0000256" key="5">
    <source>
        <dbReference type="ARBA" id="ARBA00022840"/>
    </source>
</evidence>
<keyword evidence="4 12" id="KW-0347">Helicase</keyword>
<dbReference type="Pfam" id="PF00271">
    <property type="entry name" value="Helicase_C"/>
    <property type="match status" value="1"/>
</dbReference>
<keyword evidence="3" id="KW-0378">Hydrolase</keyword>
<feature type="region of interest" description="Disordered" evidence="7">
    <location>
        <begin position="458"/>
        <end position="480"/>
    </location>
</feature>
<dbReference type="GO" id="GO:0016787">
    <property type="term" value="F:hydrolase activity"/>
    <property type="evidence" value="ECO:0007669"/>
    <property type="project" value="UniProtKB-KW"/>
</dbReference>
<evidence type="ECO:0000256" key="6">
    <source>
        <dbReference type="PROSITE-ProRule" id="PRU00552"/>
    </source>
</evidence>
<keyword evidence="2" id="KW-0547">Nucleotide-binding</keyword>
<feature type="compositionally biased region" description="Polar residues" evidence="7">
    <location>
        <begin position="620"/>
        <end position="629"/>
    </location>
</feature>
<feature type="compositionally biased region" description="Polar residues" evidence="7">
    <location>
        <begin position="976"/>
        <end position="985"/>
    </location>
</feature>
<evidence type="ECO:0000313" key="11">
    <source>
        <dbReference type="Proteomes" id="UP000001819"/>
    </source>
</evidence>
<dbReference type="SUPFAM" id="SSF52540">
    <property type="entry name" value="P-loop containing nucleoside triphosphate hydrolases"/>
    <property type="match status" value="1"/>
</dbReference>
<protein>
    <recommendedName>
        <fullName evidence="1">RNA helicase</fullName>
        <ecNumber evidence="1">3.6.4.13</ecNumber>
    </recommendedName>
</protein>
<dbReference type="InterPro" id="IPR027417">
    <property type="entry name" value="P-loop_NTPase"/>
</dbReference>
<reference evidence="12" key="1">
    <citation type="submission" date="2025-08" db="UniProtKB">
        <authorList>
            <consortium name="RefSeq"/>
        </authorList>
    </citation>
    <scope>IDENTIFICATION</scope>
    <source>
        <strain evidence="12">MV-25-SWS-2005</strain>
        <tissue evidence="12">Whole body</tissue>
    </source>
</reference>
<organism evidence="11 12">
    <name type="scientific">Drosophila pseudoobscura pseudoobscura</name>
    <name type="common">Fruit fly</name>
    <dbReference type="NCBI Taxonomy" id="46245"/>
    <lineage>
        <taxon>Eukaryota</taxon>
        <taxon>Metazoa</taxon>
        <taxon>Ecdysozoa</taxon>
        <taxon>Arthropoda</taxon>
        <taxon>Hexapoda</taxon>
        <taxon>Insecta</taxon>
        <taxon>Pterygota</taxon>
        <taxon>Neoptera</taxon>
        <taxon>Endopterygota</taxon>
        <taxon>Diptera</taxon>
        <taxon>Brachycera</taxon>
        <taxon>Muscomorpha</taxon>
        <taxon>Ephydroidea</taxon>
        <taxon>Drosophilidae</taxon>
        <taxon>Drosophila</taxon>
        <taxon>Sophophora</taxon>
    </lineage>
</organism>
<dbReference type="SMART" id="SM00487">
    <property type="entry name" value="DEXDc"/>
    <property type="match status" value="1"/>
</dbReference>
<dbReference type="PROSITE" id="PS51194">
    <property type="entry name" value="HELICASE_CTER"/>
    <property type="match status" value="1"/>
</dbReference>
<dbReference type="PROSITE" id="PS51195">
    <property type="entry name" value="Q_MOTIF"/>
    <property type="match status" value="1"/>
</dbReference>
<keyword evidence="5" id="KW-0067">ATP-binding</keyword>
<evidence type="ECO:0000256" key="4">
    <source>
        <dbReference type="ARBA" id="ARBA00022806"/>
    </source>
</evidence>
<dbReference type="PANTHER" id="PTHR47959:SF13">
    <property type="entry name" value="ATP-DEPENDENT RNA HELICASE RHLE"/>
    <property type="match status" value="1"/>
</dbReference>
<dbReference type="InterPro" id="IPR001650">
    <property type="entry name" value="Helicase_C-like"/>
</dbReference>
<evidence type="ECO:0000256" key="2">
    <source>
        <dbReference type="ARBA" id="ARBA00022741"/>
    </source>
</evidence>
<evidence type="ECO:0000313" key="12">
    <source>
        <dbReference type="RefSeq" id="XP_002135041.3"/>
    </source>
</evidence>
<dbReference type="Proteomes" id="UP000001819">
    <property type="component" value="Chromosome X"/>
</dbReference>
<dbReference type="EC" id="3.6.4.13" evidence="1"/>
<feature type="compositionally biased region" description="Acidic residues" evidence="7">
    <location>
        <begin position="943"/>
        <end position="973"/>
    </location>
</feature>
<dbReference type="InterPro" id="IPR014001">
    <property type="entry name" value="Helicase_ATP-bd"/>
</dbReference>
<dbReference type="InterPro" id="IPR050079">
    <property type="entry name" value="DEAD_box_RNA_helicase"/>
</dbReference>
<dbReference type="FunCoup" id="A0A6I8V0I5">
    <property type="interactions" value="19"/>
</dbReference>
<feature type="compositionally biased region" description="Polar residues" evidence="7">
    <location>
        <begin position="645"/>
        <end position="667"/>
    </location>
</feature>
<evidence type="ECO:0000256" key="7">
    <source>
        <dbReference type="SAM" id="MobiDB-lite"/>
    </source>
</evidence>
<feature type="domain" description="Helicase C-terminal" evidence="9">
    <location>
        <begin position="262"/>
        <end position="407"/>
    </location>
</feature>
<name>A0A6I8V0I5_DROPS</name>
<feature type="compositionally biased region" description="Basic and acidic residues" evidence="7">
    <location>
        <begin position="563"/>
        <end position="573"/>
    </location>
</feature>
<feature type="short sequence motif" description="Q motif" evidence="6">
    <location>
        <begin position="25"/>
        <end position="53"/>
    </location>
</feature>
<feature type="domain" description="DEAD-box RNA helicase Q" evidence="10">
    <location>
        <begin position="25"/>
        <end position="53"/>
    </location>
</feature>
<evidence type="ECO:0000256" key="3">
    <source>
        <dbReference type="ARBA" id="ARBA00022801"/>
    </source>
</evidence>
<keyword evidence="11" id="KW-1185">Reference proteome</keyword>
<gene>
    <name evidence="12" type="primary">Gem3</name>
</gene>
<dbReference type="GO" id="GO:0003676">
    <property type="term" value="F:nucleic acid binding"/>
    <property type="evidence" value="ECO:0007669"/>
    <property type="project" value="InterPro"/>
</dbReference>
<proteinExistence type="predicted"/>
<evidence type="ECO:0000259" key="8">
    <source>
        <dbReference type="PROSITE" id="PS51192"/>
    </source>
</evidence>
<feature type="compositionally biased region" description="Polar residues" evidence="7">
    <location>
        <begin position="907"/>
        <end position="928"/>
    </location>
</feature>
<feature type="region of interest" description="Disordered" evidence="7">
    <location>
        <begin position="885"/>
        <end position="1073"/>
    </location>
</feature>
<dbReference type="InterPro" id="IPR011545">
    <property type="entry name" value="DEAD/DEAH_box_helicase_dom"/>
</dbReference>
<dbReference type="Pfam" id="PF00270">
    <property type="entry name" value="DEAD"/>
    <property type="match status" value="1"/>
</dbReference>
<dbReference type="InterPro" id="IPR014014">
    <property type="entry name" value="RNA_helicase_DEAD_Q_motif"/>
</dbReference>
<dbReference type="GO" id="GO:0003724">
    <property type="term" value="F:RNA helicase activity"/>
    <property type="evidence" value="ECO:0007669"/>
    <property type="project" value="UniProtKB-EC"/>
</dbReference>
<dbReference type="KEGG" id="dpo:6900677"/>
<evidence type="ECO:0000259" key="9">
    <source>
        <dbReference type="PROSITE" id="PS51194"/>
    </source>
</evidence>
<feature type="compositionally biased region" description="Low complexity" evidence="7">
    <location>
        <begin position="575"/>
        <end position="586"/>
    </location>
</feature>
<dbReference type="GO" id="GO:0005829">
    <property type="term" value="C:cytosol"/>
    <property type="evidence" value="ECO:0007669"/>
    <property type="project" value="TreeGrafter"/>
</dbReference>
<feature type="region of interest" description="Disordered" evidence="7">
    <location>
        <begin position="548"/>
        <end position="675"/>
    </location>
</feature>
<dbReference type="GO" id="GO:0005524">
    <property type="term" value="F:ATP binding"/>
    <property type="evidence" value="ECO:0007669"/>
    <property type="project" value="UniProtKB-KW"/>
</dbReference>
<dbReference type="AlphaFoldDB" id="A0A6I8V0I5"/>
<dbReference type="Gene3D" id="3.40.50.300">
    <property type="entry name" value="P-loop containing nucleotide triphosphate hydrolases"/>
    <property type="match status" value="2"/>
</dbReference>